<dbReference type="SUPFAM" id="SSF53822">
    <property type="entry name" value="Periplasmic binding protein-like I"/>
    <property type="match status" value="1"/>
</dbReference>
<dbReference type="OrthoDB" id="9805774at2"/>
<protein>
    <submittedName>
        <fullName evidence="5">LacI family transcriptional regulator</fullName>
    </submittedName>
</protein>
<dbReference type="Proteomes" id="UP000186143">
    <property type="component" value="Unassembled WGS sequence"/>
</dbReference>
<evidence type="ECO:0000313" key="6">
    <source>
        <dbReference type="Proteomes" id="UP000186143"/>
    </source>
</evidence>
<keyword evidence="1" id="KW-0805">Transcription regulation</keyword>
<dbReference type="PANTHER" id="PTHR30146:SF152">
    <property type="entry name" value="TRANSCRIPTIONAL REGULATORY PROTEIN"/>
    <property type="match status" value="1"/>
</dbReference>
<dbReference type="InterPro" id="IPR000843">
    <property type="entry name" value="HTH_LacI"/>
</dbReference>
<evidence type="ECO:0000256" key="2">
    <source>
        <dbReference type="ARBA" id="ARBA00023125"/>
    </source>
</evidence>
<dbReference type="GO" id="GO:0000976">
    <property type="term" value="F:transcription cis-regulatory region binding"/>
    <property type="evidence" value="ECO:0007669"/>
    <property type="project" value="TreeGrafter"/>
</dbReference>
<reference evidence="5 6" key="1">
    <citation type="submission" date="2016-09" db="EMBL/GenBank/DDBJ databases">
        <title>Rhizobium sp. nov., a novel species isolated from the rice rhizosphere.</title>
        <authorList>
            <person name="Zhao J."/>
            <person name="Zhang X."/>
        </authorList>
    </citation>
    <scope>NUCLEOTIDE SEQUENCE [LARGE SCALE GENOMIC DNA]</scope>
    <source>
        <strain evidence="5 6">MH17</strain>
    </source>
</reference>
<dbReference type="RefSeq" id="WP_075634030.1">
    <property type="nucleotide sequence ID" value="NZ_MKIO01000022.1"/>
</dbReference>
<dbReference type="EMBL" id="MKIO01000022">
    <property type="protein sequence ID" value="OLP56311.1"/>
    <property type="molecule type" value="Genomic_DNA"/>
</dbReference>
<dbReference type="InterPro" id="IPR010982">
    <property type="entry name" value="Lambda_DNA-bd_dom_sf"/>
</dbReference>
<evidence type="ECO:0000256" key="1">
    <source>
        <dbReference type="ARBA" id="ARBA00023015"/>
    </source>
</evidence>
<dbReference type="Gene3D" id="1.10.260.40">
    <property type="entry name" value="lambda repressor-like DNA-binding domains"/>
    <property type="match status" value="1"/>
</dbReference>
<accession>A0A1Q9ALY6</accession>
<dbReference type="PRINTS" id="PR00036">
    <property type="entry name" value="HTHLACI"/>
</dbReference>
<proteinExistence type="predicted"/>
<evidence type="ECO:0000259" key="4">
    <source>
        <dbReference type="PROSITE" id="PS50932"/>
    </source>
</evidence>
<dbReference type="CDD" id="cd06307">
    <property type="entry name" value="PBP1_sugar_binding"/>
    <property type="match status" value="1"/>
</dbReference>
<dbReference type="SUPFAM" id="SSF47413">
    <property type="entry name" value="lambda repressor-like DNA-binding domains"/>
    <property type="match status" value="1"/>
</dbReference>
<dbReference type="Pfam" id="PF13407">
    <property type="entry name" value="Peripla_BP_4"/>
    <property type="match status" value="1"/>
</dbReference>
<gene>
    <name evidence="5" type="ORF">BJF92_15580</name>
</gene>
<dbReference type="AlphaFoldDB" id="A0A1Q9ALY6"/>
<dbReference type="PROSITE" id="PS00356">
    <property type="entry name" value="HTH_LACI_1"/>
    <property type="match status" value="1"/>
</dbReference>
<sequence>MVARKVSITDVAKAAGVSIATVDRVLNNRGGVRTDKEDRVLAAARALGIDRALDRTPSRTLRVAVLIQPPTNPFHASLREGIDLASRMYATLNIKFFVKHIDPTKVEAIASLVHALGPYDGLIITSPDDERIREAISKISLKIPVVTLVDDVGGSGRSAHIGPDNRQCGRVAGDLMGLFLGNEGGQVLIIAGSKAITGHREREAGFREVISERYPLCSVYAVLETGEDQDNAGRIVELAFFKNRGIKGIYHFSSGALSIVNALQQMGNLERTVVITHELTSNRRMLLRARKLRAVIDQKPLLEARLAVETMAKLLGRLAGQASSISTDIQIFLTENA</sequence>
<dbReference type="PANTHER" id="PTHR30146">
    <property type="entry name" value="LACI-RELATED TRANSCRIPTIONAL REPRESSOR"/>
    <property type="match status" value="1"/>
</dbReference>
<dbReference type="Gene3D" id="3.40.50.2300">
    <property type="match status" value="2"/>
</dbReference>
<dbReference type="InterPro" id="IPR028082">
    <property type="entry name" value="Peripla_BP_I"/>
</dbReference>
<organism evidence="5 6">
    <name type="scientific">Xaviernesmea rhizosphaerae</name>
    <dbReference type="NCBI Taxonomy" id="1672749"/>
    <lineage>
        <taxon>Bacteria</taxon>
        <taxon>Pseudomonadati</taxon>
        <taxon>Pseudomonadota</taxon>
        <taxon>Alphaproteobacteria</taxon>
        <taxon>Hyphomicrobiales</taxon>
        <taxon>Rhizobiaceae</taxon>
        <taxon>Rhizobium/Agrobacterium group</taxon>
        <taxon>Xaviernesmea</taxon>
    </lineage>
</organism>
<evidence type="ECO:0000313" key="5">
    <source>
        <dbReference type="EMBL" id="OLP56311.1"/>
    </source>
</evidence>
<dbReference type="STRING" id="1672749.BJF92_15580"/>
<evidence type="ECO:0000256" key="3">
    <source>
        <dbReference type="ARBA" id="ARBA00023163"/>
    </source>
</evidence>
<comment type="caution">
    <text evidence="5">The sequence shown here is derived from an EMBL/GenBank/DDBJ whole genome shotgun (WGS) entry which is preliminary data.</text>
</comment>
<dbReference type="GO" id="GO:0003700">
    <property type="term" value="F:DNA-binding transcription factor activity"/>
    <property type="evidence" value="ECO:0007669"/>
    <property type="project" value="TreeGrafter"/>
</dbReference>
<dbReference type="CDD" id="cd01392">
    <property type="entry name" value="HTH_LacI"/>
    <property type="match status" value="1"/>
</dbReference>
<dbReference type="SMART" id="SM00354">
    <property type="entry name" value="HTH_LACI"/>
    <property type="match status" value="1"/>
</dbReference>
<keyword evidence="3" id="KW-0804">Transcription</keyword>
<name>A0A1Q9ALY6_9HYPH</name>
<dbReference type="Pfam" id="PF00356">
    <property type="entry name" value="LacI"/>
    <property type="match status" value="1"/>
</dbReference>
<keyword evidence="2" id="KW-0238">DNA-binding</keyword>
<dbReference type="InterPro" id="IPR025997">
    <property type="entry name" value="SBP_2_dom"/>
</dbReference>
<dbReference type="PROSITE" id="PS50932">
    <property type="entry name" value="HTH_LACI_2"/>
    <property type="match status" value="1"/>
</dbReference>
<feature type="domain" description="HTH lacI-type" evidence="4">
    <location>
        <begin position="6"/>
        <end position="48"/>
    </location>
</feature>